<evidence type="ECO:0000256" key="3">
    <source>
        <dbReference type="ARBA" id="ARBA00022960"/>
    </source>
</evidence>
<keyword evidence="5" id="KW-0012">Acyltransferase</keyword>
<accession>A0A8J2XNM8</accession>
<evidence type="ECO:0000313" key="9">
    <source>
        <dbReference type="Proteomes" id="UP000619743"/>
    </source>
</evidence>
<proteinExistence type="inferred from homology"/>
<dbReference type="RefSeq" id="WP_087506716.1">
    <property type="nucleotide sequence ID" value="NZ_BMDX01000016.1"/>
</dbReference>
<dbReference type="GO" id="GO:0071555">
    <property type="term" value="P:cell wall organization"/>
    <property type="evidence" value="ECO:0007669"/>
    <property type="project" value="UniProtKB-KW"/>
</dbReference>
<gene>
    <name evidence="8" type="ORF">GCM10011369_28090</name>
</gene>
<evidence type="ECO:0000256" key="4">
    <source>
        <dbReference type="ARBA" id="ARBA00022984"/>
    </source>
</evidence>
<dbReference type="OrthoDB" id="9773932at2"/>
<dbReference type="InterPro" id="IPR003447">
    <property type="entry name" value="FEMABX"/>
</dbReference>
<reference evidence="9" key="1">
    <citation type="journal article" date="2019" name="Int. J. Syst. Evol. Microbiol.">
        <title>The Global Catalogue of Microorganisms (GCM) 10K type strain sequencing project: providing services to taxonomists for standard genome sequencing and annotation.</title>
        <authorList>
            <consortium name="The Broad Institute Genomics Platform"/>
            <consortium name="The Broad Institute Genome Sequencing Center for Infectious Disease"/>
            <person name="Wu L."/>
            <person name="Ma J."/>
        </authorList>
    </citation>
    <scope>NUCLEOTIDE SEQUENCE [LARGE SCALE GENOMIC DNA]</scope>
    <source>
        <strain evidence="9">CGMCC 1.10130</strain>
    </source>
</reference>
<evidence type="ECO:0000256" key="1">
    <source>
        <dbReference type="ARBA" id="ARBA00009943"/>
    </source>
</evidence>
<comment type="similarity">
    <text evidence="1">Belongs to the FemABX family.</text>
</comment>
<dbReference type="InterPro" id="IPR017469">
    <property type="entry name" value="PEP-CTERM_FemAB-rel"/>
</dbReference>
<dbReference type="InterPro" id="IPR016181">
    <property type="entry name" value="Acyl_CoA_acyltransferase"/>
</dbReference>
<dbReference type="GO" id="GO:0009252">
    <property type="term" value="P:peptidoglycan biosynthetic process"/>
    <property type="evidence" value="ECO:0007669"/>
    <property type="project" value="UniProtKB-KW"/>
</dbReference>
<comment type="caution">
    <text evidence="8">The sequence shown here is derived from an EMBL/GenBank/DDBJ whole genome shotgun (WGS) entry which is preliminary data.</text>
</comment>
<dbReference type="NCBIfam" id="TIGR03019">
    <property type="entry name" value="pepcterm_femAB"/>
    <property type="match status" value="1"/>
</dbReference>
<evidence type="ECO:0000256" key="5">
    <source>
        <dbReference type="ARBA" id="ARBA00023315"/>
    </source>
</evidence>
<evidence type="ECO:0000313" key="8">
    <source>
        <dbReference type="EMBL" id="GGA84422.1"/>
    </source>
</evidence>
<evidence type="ECO:0000259" key="7">
    <source>
        <dbReference type="Pfam" id="PF13480"/>
    </source>
</evidence>
<dbReference type="InterPro" id="IPR038740">
    <property type="entry name" value="BioF2-like_GNAT_dom"/>
</dbReference>
<evidence type="ECO:0000256" key="2">
    <source>
        <dbReference type="ARBA" id="ARBA00022679"/>
    </source>
</evidence>
<dbReference type="Gene3D" id="3.40.630.30">
    <property type="match status" value="1"/>
</dbReference>
<name>A0A8J2XNM8_9GAMM</name>
<evidence type="ECO:0000256" key="6">
    <source>
        <dbReference type="ARBA" id="ARBA00023316"/>
    </source>
</evidence>
<dbReference type="GO" id="GO:0008360">
    <property type="term" value="P:regulation of cell shape"/>
    <property type="evidence" value="ECO:0007669"/>
    <property type="project" value="UniProtKB-KW"/>
</dbReference>
<dbReference type="EMBL" id="BMDX01000016">
    <property type="protein sequence ID" value="GGA84422.1"/>
    <property type="molecule type" value="Genomic_DNA"/>
</dbReference>
<keyword evidence="2" id="KW-0808">Transferase</keyword>
<keyword evidence="6" id="KW-0961">Cell wall biogenesis/degradation</keyword>
<dbReference type="PANTHER" id="PTHR36174">
    <property type="entry name" value="LIPID II:GLYCINE GLYCYLTRANSFERASE"/>
    <property type="match status" value="1"/>
</dbReference>
<dbReference type="Pfam" id="PF13480">
    <property type="entry name" value="Acetyltransf_6"/>
    <property type="match status" value="1"/>
</dbReference>
<dbReference type="GO" id="GO:0016755">
    <property type="term" value="F:aminoacyltransferase activity"/>
    <property type="evidence" value="ECO:0007669"/>
    <property type="project" value="InterPro"/>
</dbReference>
<keyword evidence="3" id="KW-0133">Cell shape</keyword>
<dbReference type="PANTHER" id="PTHR36174:SF1">
    <property type="entry name" value="LIPID II:GLYCINE GLYCYLTRANSFERASE"/>
    <property type="match status" value="1"/>
</dbReference>
<organism evidence="8 9">
    <name type="scientific">Neiella marina</name>
    <dbReference type="NCBI Taxonomy" id="508461"/>
    <lineage>
        <taxon>Bacteria</taxon>
        <taxon>Pseudomonadati</taxon>
        <taxon>Pseudomonadota</taxon>
        <taxon>Gammaproteobacteria</taxon>
        <taxon>Alteromonadales</taxon>
        <taxon>Echinimonadaceae</taxon>
        <taxon>Neiella</taxon>
    </lineage>
</organism>
<dbReference type="Proteomes" id="UP000619743">
    <property type="component" value="Unassembled WGS sequence"/>
</dbReference>
<feature type="domain" description="BioF2-like acetyltransferase" evidence="7">
    <location>
        <begin position="152"/>
        <end position="288"/>
    </location>
</feature>
<dbReference type="InterPro" id="IPR050644">
    <property type="entry name" value="PG_Glycine_Bridge_Synth"/>
</dbReference>
<keyword evidence="4" id="KW-0573">Peptidoglycan synthesis</keyword>
<sequence length="359" mass="39929">MTIAISIANEADQPSWDAFVAQHSDASPYHRYAWGQAVQAAYGFTPRYFIAKQNNDIVGVLPTIEFSRPLLKNKLCSLPYCDLGGPLATELSIVQQLLDAAKQHAKKQRFDHLQLRQLSAANQPPATPEQLQGLKVSMRMALAQSAEAQLASFKSKLRSQIRKAEKNGLHSETGNSETLLNHFYEVMLVNMRALGSPVHSYQWFEQIVKHYGSHCLLSVIYKDDIPVGGGLIVKNGTMASIPWASTKAEFNRLAPNMLLYWSLLAHCADNGIELFDFGRSTYGEGTYKFKTQWGATPTPLAWQDFNKGLAVDHSQVTNNTGADSKLSGMVKSWVVGSWQRLPLQMTGSLGPRLRKYIDL</sequence>
<dbReference type="SUPFAM" id="SSF55729">
    <property type="entry name" value="Acyl-CoA N-acyltransferases (Nat)"/>
    <property type="match status" value="2"/>
</dbReference>
<dbReference type="PROSITE" id="PS51191">
    <property type="entry name" value="FEMABX"/>
    <property type="match status" value="1"/>
</dbReference>
<keyword evidence="9" id="KW-1185">Reference proteome</keyword>
<protein>
    <recommendedName>
        <fullName evidence="7">BioF2-like acetyltransferase domain-containing protein</fullName>
    </recommendedName>
</protein>
<dbReference type="AlphaFoldDB" id="A0A8J2XNM8"/>